<organism evidence="1 2">
    <name type="scientific">Salicibibacter cibarius</name>
    <dbReference type="NCBI Taxonomy" id="2743000"/>
    <lineage>
        <taxon>Bacteria</taxon>
        <taxon>Bacillati</taxon>
        <taxon>Bacillota</taxon>
        <taxon>Bacilli</taxon>
        <taxon>Bacillales</taxon>
        <taxon>Bacillaceae</taxon>
        <taxon>Salicibibacter</taxon>
    </lineage>
</organism>
<reference evidence="1 2" key="1">
    <citation type="submission" date="2020-06" db="EMBL/GenBank/DDBJ databases">
        <title>Genomic analysis of Salicibibacter sp. NKC5-3.</title>
        <authorList>
            <person name="Oh Y.J."/>
        </authorList>
    </citation>
    <scope>NUCLEOTIDE SEQUENCE [LARGE SCALE GENOMIC DNA]</scope>
    <source>
        <strain evidence="1 2">NKC5-3</strain>
    </source>
</reference>
<name>A0A7T7CCY7_9BACI</name>
<accession>A0A7T7CCY7</accession>
<dbReference type="AlphaFoldDB" id="A0A7T7CCY7"/>
<dbReference type="KEGG" id="scia:HUG15_18760"/>
<proteinExistence type="predicted"/>
<evidence type="ECO:0000313" key="1">
    <source>
        <dbReference type="EMBL" id="QQK77419.1"/>
    </source>
</evidence>
<dbReference type="InterPro" id="IPR037914">
    <property type="entry name" value="SpoVT-AbrB_sf"/>
</dbReference>
<protein>
    <submittedName>
        <fullName evidence="1">AbrB family transcriptional regulator</fullName>
    </submittedName>
</protein>
<keyword evidence="2" id="KW-1185">Reference proteome</keyword>
<gene>
    <name evidence="1" type="ORF">HUG15_18760</name>
</gene>
<dbReference type="Proteomes" id="UP000595823">
    <property type="component" value="Chromosome"/>
</dbReference>
<dbReference type="EMBL" id="CP054705">
    <property type="protein sequence ID" value="QQK77419.1"/>
    <property type="molecule type" value="Genomic_DNA"/>
</dbReference>
<evidence type="ECO:0000313" key="2">
    <source>
        <dbReference type="Proteomes" id="UP000595823"/>
    </source>
</evidence>
<sequence length="80" mass="9085">MERKITNVGRLNGITLPEEVLKHLKAGRGDSVKFTLNDDGTVSIVKKADHNLDFMDDTFIEGLNKAFDQYDEGYKKLVDR</sequence>
<dbReference type="GO" id="GO:0003677">
    <property type="term" value="F:DNA binding"/>
    <property type="evidence" value="ECO:0007669"/>
    <property type="project" value="InterPro"/>
</dbReference>
<dbReference type="Gene3D" id="2.10.260.10">
    <property type="match status" value="1"/>
</dbReference>
<dbReference type="SUPFAM" id="SSF89447">
    <property type="entry name" value="AbrB/MazE/MraZ-like"/>
    <property type="match status" value="1"/>
</dbReference>
<dbReference type="RefSeq" id="WP_200124708.1">
    <property type="nucleotide sequence ID" value="NZ_CP054705.1"/>
</dbReference>